<keyword evidence="10" id="KW-1185">Reference proteome</keyword>
<dbReference type="GO" id="GO:0032541">
    <property type="term" value="C:cortical endoplasmic reticulum"/>
    <property type="evidence" value="ECO:0007669"/>
    <property type="project" value="TreeGrafter"/>
</dbReference>
<feature type="transmembrane region" description="Helical" evidence="6">
    <location>
        <begin position="609"/>
        <end position="630"/>
    </location>
</feature>
<dbReference type="Pfam" id="PF04547">
    <property type="entry name" value="Anoctamin"/>
    <property type="match status" value="1"/>
</dbReference>
<organism evidence="9 10">
    <name type="scientific">Septoria linicola</name>
    <dbReference type="NCBI Taxonomy" id="215465"/>
    <lineage>
        <taxon>Eukaryota</taxon>
        <taxon>Fungi</taxon>
        <taxon>Dikarya</taxon>
        <taxon>Ascomycota</taxon>
        <taxon>Pezizomycotina</taxon>
        <taxon>Dothideomycetes</taxon>
        <taxon>Dothideomycetidae</taxon>
        <taxon>Mycosphaerellales</taxon>
        <taxon>Mycosphaerellaceae</taxon>
        <taxon>Septoria</taxon>
    </lineage>
</organism>
<dbReference type="InterPro" id="IPR049456">
    <property type="entry name" value="Anoctamin_N_fung"/>
</dbReference>
<feature type="transmembrane region" description="Helical" evidence="6">
    <location>
        <begin position="414"/>
        <end position="436"/>
    </location>
</feature>
<evidence type="ECO:0000313" key="10">
    <source>
        <dbReference type="Proteomes" id="UP001056384"/>
    </source>
</evidence>
<dbReference type="AlphaFoldDB" id="A0A9Q9ATD5"/>
<feature type="transmembrane region" description="Helical" evidence="6">
    <location>
        <begin position="562"/>
        <end position="581"/>
    </location>
</feature>
<dbReference type="PANTHER" id="PTHR12308:SF73">
    <property type="entry name" value="ANOCTAMIN"/>
    <property type="match status" value="1"/>
</dbReference>
<feature type="domain" description="Anoctamin transmembrane" evidence="7">
    <location>
        <begin position="219"/>
        <end position="688"/>
    </location>
</feature>
<evidence type="ECO:0000256" key="6">
    <source>
        <dbReference type="SAM" id="Phobius"/>
    </source>
</evidence>
<gene>
    <name evidence="9" type="ORF">Slin15195_G087810</name>
</gene>
<name>A0A9Q9ATD5_9PEZI</name>
<dbReference type="Pfam" id="PF20877">
    <property type="entry name" value="Anoctamin_N"/>
    <property type="match status" value="1"/>
</dbReference>
<evidence type="ECO:0000259" key="8">
    <source>
        <dbReference type="Pfam" id="PF20877"/>
    </source>
</evidence>
<dbReference type="InterPro" id="IPR007632">
    <property type="entry name" value="Anoctamin"/>
</dbReference>
<evidence type="ECO:0000256" key="1">
    <source>
        <dbReference type="ARBA" id="ARBA00004141"/>
    </source>
</evidence>
<feature type="transmembrane region" description="Helical" evidence="6">
    <location>
        <begin position="480"/>
        <end position="500"/>
    </location>
</feature>
<dbReference type="Proteomes" id="UP001056384">
    <property type="component" value="Chromosome 7"/>
</dbReference>
<evidence type="ECO:0000313" key="9">
    <source>
        <dbReference type="EMBL" id="USW55462.1"/>
    </source>
</evidence>
<keyword evidence="4 6" id="KW-0472">Membrane</keyword>
<reference evidence="9" key="1">
    <citation type="submission" date="2022-06" db="EMBL/GenBank/DDBJ databases">
        <title>Complete genome sequences of two strains of the flax pathogen Septoria linicola.</title>
        <authorList>
            <person name="Lapalu N."/>
            <person name="Simon A."/>
            <person name="Demenou B."/>
            <person name="Paumier D."/>
            <person name="Guillot M.-P."/>
            <person name="Gout L."/>
            <person name="Valade R."/>
        </authorList>
    </citation>
    <scope>NUCLEOTIDE SEQUENCE</scope>
    <source>
        <strain evidence="9">SE15195</strain>
    </source>
</reference>
<dbReference type="GO" id="GO:0005254">
    <property type="term" value="F:chloride channel activity"/>
    <property type="evidence" value="ECO:0007669"/>
    <property type="project" value="TreeGrafter"/>
</dbReference>
<protein>
    <submittedName>
        <fullName evidence="9">Anoctamin</fullName>
    </submittedName>
</protein>
<comment type="subcellular location">
    <subcellularLocation>
        <location evidence="1">Membrane</location>
        <topology evidence="1">Multi-pass membrane protein</topology>
    </subcellularLocation>
</comment>
<keyword evidence="3 6" id="KW-1133">Transmembrane helix</keyword>
<keyword evidence="2 6" id="KW-0812">Transmembrane</keyword>
<sequence length="775" mass="87885">MSEETSGDTLGPLESRGDSSSIQPQPLKKRSTFPRTISELVTSQLVPGTMAKSQALNTNMGVDYIISYRFEPTEKAKATAAFEKLCEKLSAVGLATEVRNGDKNSVLLFVQVSSEEHMFAEVYRSRVKDWVHGVQSGEPPEDVRASLEQNPLTDGERQRIIYQMITNPENEGGAGIKVHSNEWEFVESIFALHDHTFNKHWLKKWATQYAIKSEDLDEIRNRFGEKVAFYFAFEQTYFNFLIFPTGFGVFAYLFLGSFSLIYAVVLCLWSIVFVEWWRHQEQDLSIRWGVRGVSSIESKRHEFKPTKEVEDPATGESVKIFPWDERLKRQALQLPFAILAVLVLGSLIVLCFTIEIFIGEIYDGPGKSVLTFTPTVILTTCLPLLTGALTTAAQRLNDFENYETETAHSRALTAKLFILDFITSYMGIILTAFVYVPFGSVLVPYLDVFSRLFATEAARAKTTKSGHYTINPDRLRKQTIYFAVTASIVNFAMEVIVPILKRQGGLKFKEIKASRSGAAAEQSDAVTDAPQEEKEFLDRVRSEAELPTYDVYTDLREMIIQFGYLSLFSVVWPLVPASYLVNNWFELRADAVKICVEMQSPTPWRADSIGPWLDALSFLTWLGSITMAALTYMFSNDGVGPDGRPHDIKGWGLLLSIFFSEHLYLFVHSLVRSAIQKIDSPGRQKERRDRYLTRQKLVQDSLAKLPDVPNISQNDTPITRESLEEDARRASLKAATPVERFWSRQRGWRESAKMGKVFIEKYNDEAAVADQKKEL</sequence>
<feature type="region of interest" description="Disordered" evidence="5">
    <location>
        <begin position="1"/>
        <end position="31"/>
    </location>
</feature>
<evidence type="ECO:0000259" key="7">
    <source>
        <dbReference type="Pfam" id="PF04547"/>
    </source>
</evidence>
<proteinExistence type="predicted"/>
<feature type="transmembrane region" description="Helical" evidence="6">
    <location>
        <begin position="370"/>
        <end position="393"/>
    </location>
</feature>
<dbReference type="GO" id="GO:0016020">
    <property type="term" value="C:membrane"/>
    <property type="evidence" value="ECO:0007669"/>
    <property type="project" value="UniProtKB-SubCell"/>
</dbReference>
<dbReference type="InterPro" id="IPR049452">
    <property type="entry name" value="Anoctamin_TM"/>
</dbReference>
<evidence type="ECO:0000256" key="4">
    <source>
        <dbReference type="ARBA" id="ARBA00023136"/>
    </source>
</evidence>
<evidence type="ECO:0000256" key="5">
    <source>
        <dbReference type="SAM" id="MobiDB-lite"/>
    </source>
</evidence>
<evidence type="ECO:0000256" key="2">
    <source>
        <dbReference type="ARBA" id="ARBA00022692"/>
    </source>
</evidence>
<dbReference type="EMBL" id="CP099424">
    <property type="protein sequence ID" value="USW55462.1"/>
    <property type="molecule type" value="Genomic_DNA"/>
</dbReference>
<evidence type="ECO:0000256" key="3">
    <source>
        <dbReference type="ARBA" id="ARBA00022989"/>
    </source>
</evidence>
<accession>A0A9Q9ATD5</accession>
<feature type="transmembrane region" description="Helical" evidence="6">
    <location>
        <begin position="336"/>
        <end position="358"/>
    </location>
</feature>
<dbReference type="PANTHER" id="PTHR12308">
    <property type="entry name" value="ANOCTAMIN"/>
    <property type="match status" value="1"/>
</dbReference>
<feature type="domain" description="Anoctamin alpha-beta plait" evidence="8">
    <location>
        <begin position="61"/>
        <end position="186"/>
    </location>
</feature>
<feature type="transmembrane region" description="Helical" evidence="6">
    <location>
        <begin position="260"/>
        <end position="277"/>
    </location>
</feature>